<evidence type="ECO:0000256" key="4">
    <source>
        <dbReference type="ARBA" id="ARBA00022692"/>
    </source>
</evidence>
<keyword evidence="4 14" id="KW-0812">Transmembrane</keyword>
<dbReference type="EC" id="2.3.1.225" evidence="14"/>
<evidence type="ECO:0000256" key="11">
    <source>
        <dbReference type="ARBA" id="ARBA00023315"/>
    </source>
</evidence>
<keyword evidence="3 14" id="KW-0808">Transferase</keyword>
<dbReference type="AlphaFoldDB" id="A0AAN8LNZ2"/>
<dbReference type="InterPro" id="IPR001594">
    <property type="entry name" value="Palmitoyltrfase_DHHC"/>
</dbReference>
<reference evidence="17 18" key="1">
    <citation type="submission" date="2021-04" db="EMBL/GenBank/DDBJ databases">
        <authorList>
            <person name="De Guttry C."/>
            <person name="Zahm M."/>
            <person name="Klopp C."/>
            <person name="Cabau C."/>
            <person name="Louis A."/>
            <person name="Berthelot C."/>
            <person name="Parey E."/>
            <person name="Roest Crollius H."/>
            <person name="Montfort J."/>
            <person name="Robinson-Rechavi M."/>
            <person name="Bucao C."/>
            <person name="Bouchez O."/>
            <person name="Gislard M."/>
            <person name="Lluch J."/>
            <person name="Milhes M."/>
            <person name="Lampietro C."/>
            <person name="Lopez Roques C."/>
            <person name="Donnadieu C."/>
            <person name="Braasch I."/>
            <person name="Desvignes T."/>
            <person name="Postlethwait J."/>
            <person name="Bobe J."/>
            <person name="Wedekind C."/>
            <person name="Guiguen Y."/>
        </authorList>
    </citation>
    <scope>NUCLEOTIDE SEQUENCE [LARGE SCALE GENOMIC DNA]</scope>
    <source>
        <strain evidence="17">Cs_M1</strain>
        <tissue evidence="17">Blood</tissue>
    </source>
</reference>
<evidence type="ECO:0000256" key="6">
    <source>
        <dbReference type="ARBA" id="ARBA00023034"/>
    </source>
</evidence>
<protein>
    <recommendedName>
        <fullName evidence="14">Palmitoyltransferase</fullName>
        <ecNumber evidence="14">2.3.1.225</ecNumber>
    </recommendedName>
</protein>
<keyword evidence="10" id="KW-0449">Lipoprotein</keyword>
<dbReference type="PROSITE" id="PS50216">
    <property type="entry name" value="DHHC"/>
    <property type="match status" value="1"/>
</dbReference>
<feature type="region of interest" description="Disordered" evidence="15">
    <location>
        <begin position="659"/>
        <end position="739"/>
    </location>
</feature>
<comment type="subcellular location">
    <subcellularLocation>
        <location evidence="2">Golgi apparatus membrane</location>
        <topology evidence="2">Multi-pass membrane protein</topology>
    </subcellularLocation>
    <subcellularLocation>
        <location evidence="1">Mitochondrion membrane</location>
        <topology evidence="1">Multi-pass membrane protein</topology>
    </subcellularLocation>
</comment>
<feature type="region of interest" description="Disordered" evidence="15">
    <location>
        <begin position="286"/>
        <end position="387"/>
    </location>
</feature>
<feature type="transmembrane region" description="Helical" evidence="14">
    <location>
        <begin position="21"/>
        <end position="47"/>
    </location>
</feature>
<feature type="compositionally biased region" description="Polar residues" evidence="15">
    <location>
        <begin position="345"/>
        <end position="362"/>
    </location>
</feature>
<keyword evidence="6" id="KW-0333">Golgi apparatus</keyword>
<proteinExistence type="inferred from homology"/>
<dbReference type="GO" id="GO:0019706">
    <property type="term" value="F:protein-cysteine S-palmitoyltransferase activity"/>
    <property type="evidence" value="ECO:0007669"/>
    <property type="project" value="UniProtKB-EC"/>
</dbReference>
<evidence type="ECO:0000256" key="10">
    <source>
        <dbReference type="ARBA" id="ARBA00023288"/>
    </source>
</evidence>
<evidence type="ECO:0000313" key="18">
    <source>
        <dbReference type="Proteomes" id="UP001356427"/>
    </source>
</evidence>
<feature type="transmembrane region" description="Helical" evidence="14">
    <location>
        <begin position="184"/>
        <end position="210"/>
    </location>
</feature>
<keyword evidence="9" id="KW-0564">Palmitate</keyword>
<keyword evidence="18" id="KW-1185">Reference proteome</keyword>
<feature type="region of interest" description="Disordered" evidence="15">
    <location>
        <begin position="618"/>
        <end position="644"/>
    </location>
</feature>
<keyword evidence="8 14" id="KW-0472">Membrane</keyword>
<evidence type="ECO:0000256" key="7">
    <source>
        <dbReference type="ARBA" id="ARBA00023128"/>
    </source>
</evidence>
<keyword evidence="5 14" id="KW-1133">Transmembrane helix</keyword>
<sequence length="762" mass="83753">MPTSGGERIKASSFIPVSTAAVLLVGSTTLFFVFTCPWLAVTVSIYVPPCSGILFFFVLANFTMATFMDAGVLPMANEDEDKDDDFRAPLYKNVDVKGVQVRMKWCASCHFYRPPRCSHCSVCDHCVEDFDHHCPWVNNCIGRRNYRYFFLFLLSLTLHMVGVLSGGLLYILHHLEDLWKLHCTVTLVVMSVSGLFFIPVLGLTGFHLYLVSRGRTTNEQVTGKFQGGVNPFTQGCCGNLEYLICSPISPKYTARPIKKSTVRIIPPFLRPETDIQIPIIKVEDNGIQTHDIQNKRPSTDGMEEPDIQRLNTPPPLPPKPDPNVLKSHLATLEESGLHPKPVTPSPGQTLQQFRPLPQSTSKAPPPSPVHQVAVAPEQQGGSSRGHNLSSELILGRFDQLAFPSGPMSAPLQLNSLTLNSRSLTLKHAYRHGNKLPALYPEGLISHQVSPGLFPPHNPLSNRNSLSYDSLVSSGDPHYLAQRGGPPLHYHPHFMTLGHDGSVLQRPPPHTYSPVFMGVTRQSPQPRDTSPRDPSLRDLTPQALTSRDLSPQALMHRDLSQQALIHREASPVRYDNLSKTIMASIQERREMEERDRMLRMQARSQALYGCPDMGVYDIPSRRSLPADSMRLPGSRGPTPPAYGSREFMMSTGILGYGGARSPLSSASSSSLTRAPRTSSSPLQSSSSLQSKGRSPSPAYLPPDRQAQPSSSSSSASAPDAPPKMPLTHQRHGGKGLSTPVCPQIGTIESSRRVYVASHTTLQC</sequence>
<keyword evidence="11 14" id="KW-0012">Acyltransferase</keyword>
<evidence type="ECO:0000256" key="2">
    <source>
        <dbReference type="ARBA" id="ARBA00004653"/>
    </source>
</evidence>
<keyword evidence="7" id="KW-0496">Mitochondrion</keyword>
<evidence type="ECO:0000256" key="1">
    <source>
        <dbReference type="ARBA" id="ARBA00004225"/>
    </source>
</evidence>
<dbReference type="PANTHER" id="PTHR12349:SF1">
    <property type="entry name" value="PALMITOYLTRANSFERASE ZDHHC8"/>
    <property type="match status" value="1"/>
</dbReference>
<evidence type="ECO:0000256" key="14">
    <source>
        <dbReference type="RuleBase" id="RU079119"/>
    </source>
</evidence>
<dbReference type="GO" id="GO:0031966">
    <property type="term" value="C:mitochondrial membrane"/>
    <property type="evidence" value="ECO:0007669"/>
    <property type="project" value="UniProtKB-SubCell"/>
</dbReference>
<dbReference type="GO" id="GO:0000139">
    <property type="term" value="C:Golgi membrane"/>
    <property type="evidence" value="ECO:0007669"/>
    <property type="project" value="UniProtKB-SubCell"/>
</dbReference>
<dbReference type="EMBL" id="JAGTTL010000011">
    <property type="protein sequence ID" value="KAK6315795.1"/>
    <property type="molecule type" value="Genomic_DNA"/>
</dbReference>
<feature type="region of interest" description="Disordered" evidence="15">
    <location>
        <begin position="517"/>
        <end position="545"/>
    </location>
</feature>
<dbReference type="PANTHER" id="PTHR12349">
    <property type="entry name" value="ANKYRIN REPEAT AND LEM DOMAIN-CONTAINING PROTEIN 2"/>
    <property type="match status" value="1"/>
</dbReference>
<evidence type="ECO:0000256" key="15">
    <source>
        <dbReference type="SAM" id="MobiDB-lite"/>
    </source>
</evidence>
<evidence type="ECO:0000256" key="5">
    <source>
        <dbReference type="ARBA" id="ARBA00022989"/>
    </source>
</evidence>
<dbReference type="Proteomes" id="UP001356427">
    <property type="component" value="Unassembled WGS sequence"/>
</dbReference>
<feature type="compositionally biased region" description="Pro residues" evidence="15">
    <location>
        <begin position="312"/>
        <end position="321"/>
    </location>
</feature>
<name>A0AAN8LNZ2_9TELE</name>
<evidence type="ECO:0000256" key="13">
    <source>
        <dbReference type="ARBA" id="ARBA00047790"/>
    </source>
</evidence>
<feature type="compositionally biased region" description="Low complexity" evidence="15">
    <location>
        <begin position="659"/>
        <end position="717"/>
    </location>
</feature>
<evidence type="ECO:0000259" key="16">
    <source>
        <dbReference type="Pfam" id="PF01529"/>
    </source>
</evidence>
<organism evidence="17 18">
    <name type="scientific">Coregonus suidteri</name>
    <dbReference type="NCBI Taxonomy" id="861788"/>
    <lineage>
        <taxon>Eukaryota</taxon>
        <taxon>Metazoa</taxon>
        <taxon>Chordata</taxon>
        <taxon>Craniata</taxon>
        <taxon>Vertebrata</taxon>
        <taxon>Euteleostomi</taxon>
        <taxon>Actinopterygii</taxon>
        <taxon>Neopterygii</taxon>
        <taxon>Teleostei</taxon>
        <taxon>Protacanthopterygii</taxon>
        <taxon>Salmoniformes</taxon>
        <taxon>Salmonidae</taxon>
        <taxon>Coregoninae</taxon>
        <taxon>Coregonus</taxon>
    </lineage>
</organism>
<evidence type="ECO:0000256" key="3">
    <source>
        <dbReference type="ARBA" id="ARBA00022679"/>
    </source>
</evidence>
<evidence type="ECO:0000256" key="12">
    <source>
        <dbReference type="ARBA" id="ARBA00023463"/>
    </source>
</evidence>
<feature type="domain" description="Palmitoyltransferase DHHC" evidence="16">
    <location>
        <begin position="102"/>
        <end position="222"/>
    </location>
</feature>
<evidence type="ECO:0000256" key="8">
    <source>
        <dbReference type="ARBA" id="ARBA00023136"/>
    </source>
</evidence>
<dbReference type="Pfam" id="PF01529">
    <property type="entry name" value="DHHC"/>
    <property type="match status" value="1"/>
</dbReference>
<comment type="catalytic activity">
    <reaction evidence="13">
        <text>L-cysteinyl-[protein] + hexadecanoyl-CoA = S-hexadecanoyl-L-cysteinyl-[protein] + CoA</text>
        <dbReference type="Rhea" id="RHEA:36683"/>
        <dbReference type="Rhea" id="RHEA-COMP:10131"/>
        <dbReference type="Rhea" id="RHEA-COMP:11032"/>
        <dbReference type="ChEBI" id="CHEBI:29950"/>
        <dbReference type="ChEBI" id="CHEBI:57287"/>
        <dbReference type="ChEBI" id="CHEBI:57379"/>
        <dbReference type="ChEBI" id="CHEBI:74151"/>
        <dbReference type="EC" id="2.3.1.225"/>
    </reaction>
    <physiologicalReaction direction="left-to-right" evidence="13">
        <dbReference type="Rhea" id="RHEA:36684"/>
    </physiologicalReaction>
</comment>
<gene>
    <name evidence="17" type="ORF">J4Q44_G00133190</name>
</gene>
<feature type="transmembrane region" description="Helical" evidence="14">
    <location>
        <begin position="148"/>
        <end position="172"/>
    </location>
</feature>
<comment type="similarity">
    <text evidence="12">Belongs to the DHHC palmitoyltransferase family. ERF2/ZDHHC9 subfamily.</text>
</comment>
<comment type="caution">
    <text evidence="17">The sequence shown here is derived from an EMBL/GenBank/DDBJ whole genome shotgun (WGS) entry which is preliminary data.</text>
</comment>
<comment type="domain">
    <text evidence="14">The DHHC domain is required for palmitoyltransferase activity.</text>
</comment>
<accession>A0AAN8LNZ2</accession>
<evidence type="ECO:0000313" key="17">
    <source>
        <dbReference type="EMBL" id="KAK6315795.1"/>
    </source>
</evidence>
<evidence type="ECO:0000256" key="9">
    <source>
        <dbReference type="ARBA" id="ARBA00023139"/>
    </source>
</evidence>